<keyword evidence="4" id="KW-0862">Zinc</keyword>
<dbReference type="PANTHER" id="PTHR45986:SF1">
    <property type="entry name" value="ZINC FINGER MATRIN-TYPE PROTEIN 2"/>
    <property type="match status" value="1"/>
</dbReference>
<dbReference type="InterPro" id="IPR003604">
    <property type="entry name" value="Matrin/U1-like-C_Znf_C2H2"/>
</dbReference>
<gene>
    <name evidence="8" type="ORF">OKIOD_LOCUS5737</name>
</gene>
<feature type="region of interest" description="Disordered" evidence="6">
    <location>
        <begin position="248"/>
        <end position="397"/>
    </location>
</feature>
<protein>
    <submittedName>
        <fullName evidence="8">Oidioi.mRNA.OKI2018_I69.XSR.g14179.t1.cds</fullName>
    </submittedName>
</protein>
<feature type="compositionally biased region" description="Basic residues" evidence="6">
    <location>
        <begin position="614"/>
        <end position="624"/>
    </location>
</feature>
<feature type="compositionally biased region" description="Basic and acidic residues" evidence="6">
    <location>
        <begin position="59"/>
        <end position="76"/>
    </location>
</feature>
<dbReference type="SMART" id="SM00451">
    <property type="entry name" value="ZnF_U1"/>
    <property type="match status" value="1"/>
</dbReference>
<evidence type="ECO:0000256" key="5">
    <source>
        <dbReference type="ARBA" id="ARBA00023242"/>
    </source>
</evidence>
<feature type="region of interest" description="Disordered" evidence="6">
    <location>
        <begin position="608"/>
        <end position="726"/>
    </location>
</feature>
<evidence type="ECO:0000313" key="8">
    <source>
        <dbReference type="EMBL" id="CAG5095420.1"/>
    </source>
</evidence>
<feature type="region of interest" description="Disordered" evidence="6">
    <location>
        <begin position="11"/>
        <end position="203"/>
    </location>
</feature>
<dbReference type="InterPro" id="IPR013087">
    <property type="entry name" value="Znf_C2H2_type"/>
</dbReference>
<feature type="compositionally biased region" description="Gly residues" evidence="6">
    <location>
        <begin position="715"/>
        <end position="726"/>
    </location>
</feature>
<keyword evidence="9" id="KW-1185">Reference proteome</keyword>
<feature type="compositionally biased region" description="Basic and acidic residues" evidence="6">
    <location>
        <begin position="255"/>
        <end position="274"/>
    </location>
</feature>
<organism evidence="8 9">
    <name type="scientific">Oikopleura dioica</name>
    <name type="common">Tunicate</name>
    <dbReference type="NCBI Taxonomy" id="34765"/>
    <lineage>
        <taxon>Eukaryota</taxon>
        <taxon>Metazoa</taxon>
        <taxon>Chordata</taxon>
        <taxon>Tunicata</taxon>
        <taxon>Appendicularia</taxon>
        <taxon>Copelata</taxon>
        <taxon>Oikopleuridae</taxon>
        <taxon>Oikopleura</taxon>
    </lineage>
</organism>
<feature type="compositionally biased region" description="Low complexity" evidence="6">
    <location>
        <begin position="130"/>
        <end position="149"/>
    </location>
</feature>
<dbReference type="Gene3D" id="3.30.160.60">
    <property type="entry name" value="Classic Zinc Finger"/>
    <property type="match status" value="1"/>
</dbReference>
<evidence type="ECO:0000256" key="3">
    <source>
        <dbReference type="ARBA" id="ARBA00022771"/>
    </source>
</evidence>
<proteinExistence type="predicted"/>
<reference evidence="8 9" key="1">
    <citation type="submission" date="2021-04" db="EMBL/GenBank/DDBJ databases">
        <authorList>
            <person name="Bliznina A."/>
        </authorList>
    </citation>
    <scope>NUCLEOTIDE SEQUENCE [LARGE SCALE GENOMIC DNA]</scope>
</reference>
<evidence type="ECO:0000256" key="2">
    <source>
        <dbReference type="ARBA" id="ARBA00022723"/>
    </source>
</evidence>
<evidence type="ECO:0000256" key="4">
    <source>
        <dbReference type="ARBA" id="ARBA00022833"/>
    </source>
</evidence>
<dbReference type="Pfam" id="PF12874">
    <property type="entry name" value="zf-met"/>
    <property type="match status" value="1"/>
</dbReference>
<evidence type="ECO:0000259" key="7">
    <source>
        <dbReference type="PROSITE" id="PS50171"/>
    </source>
</evidence>
<feature type="compositionally biased region" description="Basic and acidic residues" evidence="6">
    <location>
        <begin position="189"/>
        <end position="203"/>
    </location>
</feature>
<keyword evidence="2" id="KW-0479">Metal-binding</keyword>
<dbReference type="PROSITE" id="PS50171">
    <property type="entry name" value="ZF_MATRIN"/>
    <property type="match status" value="1"/>
</dbReference>
<sequence>MSSYIEAIKLAQQKKSKQKSAPVNSGTYASSSSSLLSGNKKLERKKPDPNAIAKLKQRIAAEKPKPAPPKKPKESNVHGPSSSKAVKDKPKKSSSESSVSKKPKSLVSSKHAPSSSSKYEEPLKKRKSENGPSSSSSSSKKAKLSSESNNNKKKQAVSYHEMMARATSGKSNKDKSPAETSSHKSSKNKNKESQGESSNSKKDEEYLYWGLNDEEYKFYHSLNKKARKAAEKGIECKLDSYEKRMQERIKKKKNEYKARAKKEAEKQSLLEKANKYKPSKNKSTNNLPPPKPQPPKVLNPYAKLEISKGKKSKIQEQSSESSKLPKKESKLPKSSSVQNSQPKNGYSRPQTTYGNRGFDPYAHRRDSNPYQQRSRNPYDDLPDSEDEYDSELDDFIDDDEDTVGVDVARQLVRASCKKIFTMKSGETYSSDKWAERERGLSDHALHTYEFYGSVDDRGRRTWDTAAYERKAKYGHAGTVATDLKSDKRNLPPSQRDMLKARDYKVDLDSKVNRTSVVSMTDGGKDGSAGYYCEVCDCVIKDSMNYLDHINGRKHIQNLGMSMNLKRSTVEDVKNRFKMHKEKKVVEKKEYSLAERLADAAEEEERMAAYSQQARVKKDRKQRKRNRDEEKRQNDLELKRAKRAMEEKLRKEHDALIEENRKKEAQKKAESRRPGSSDEDSPSEKDNPPPPPPPKPVSEDLLAAADNDDDMMAAMGFGGFGGSAKDA</sequence>
<dbReference type="EMBL" id="OU015569">
    <property type="protein sequence ID" value="CAG5095420.1"/>
    <property type="molecule type" value="Genomic_DNA"/>
</dbReference>
<feature type="domain" description="Matrin-type" evidence="7">
    <location>
        <begin position="530"/>
        <end position="560"/>
    </location>
</feature>
<feature type="compositionally biased region" description="Pro residues" evidence="6">
    <location>
        <begin position="287"/>
        <end position="297"/>
    </location>
</feature>
<name>A0ABN7SGA5_OIKDI</name>
<evidence type="ECO:0000256" key="6">
    <source>
        <dbReference type="SAM" id="MobiDB-lite"/>
    </source>
</evidence>
<dbReference type="InterPro" id="IPR040107">
    <property type="entry name" value="Snu23"/>
</dbReference>
<feature type="compositionally biased region" description="Polar residues" evidence="6">
    <location>
        <begin position="337"/>
        <end position="354"/>
    </location>
</feature>
<evidence type="ECO:0000313" key="9">
    <source>
        <dbReference type="Proteomes" id="UP001158576"/>
    </source>
</evidence>
<dbReference type="Proteomes" id="UP001158576">
    <property type="component" value="Chromosome XSR"/>
</dbReference>
<feature type="compositionally biased region" description="Acidic residues" evidence="6">
    <location>
        <begin position="380"/>
        <end position="397"/>
    </location>
</feature>
<evidence type="ECO:0000256" key="1">
    <source>
        <dbReference type="ARBA" id="ARBA00004123"/>
    </source>
</evidence>
<dbReference type="InterPro" id="IPR000690">
    <property type="entry name" value="Matrin/U1-C_Znf_C2H2"/>
</dbReference>
<comment type="subcellular location">
    <subcellularLocation>
        <location evidence="1">Nucleus</location>
    </subcellularLocation>
</comment>
<dbReference type="InterPro" id="IPR036236">
    <property type="entry name" value="Znf_C2H2_sf"/>
</dbReference>
<keyword evidence="5" id="KW-0539">Nucleus</keyword>
<dbReference type="SUPFAM" id="SSF57667">
    <property type="entry name" value="beta-beta-alpha zinc fingers"/>
    <property type="match status" value="1"/>
</dbReference>
<dbReference type="PANTHER" id="PTHR45986">
    <property type="entry name" value="ZINC FINGER MATRIN-TYPE PROTEIN 2"/>
    <property type="match status" value="1"/>
</dbReference>
<feature type="compositionally biased region" description="Basic and acidic residues" evidence="6">
    <location>
        <begin position="85"/>
        <end position="94"/>
    </location>
</feature>
<feature type="compositionally biased region" description="Low complexity" evidence="6">
    <location>
        <begin position="95"/>
        <end position="117"/>
    </location>
</feature>
<accession>A0ABN7SGA5</accession>
<keyword evidence="3" id="KW-0863">Zinc-finger</keyword>
<feature type="compositionally biased region" description="Basic and acidic residues" evidence="6">
    <location>
        <begin position="625"/>
        <end position="686"/>
    </location>
</feature>